<accession>A0ABX3FDG9</accession>
<comment type="caution">
    <text evidence="1">The sequence shown here is derived from an EMBL/GenBank/DDBJ whole genome shotgun (WGS) entry which is preliminary data.</text>
</comment>
<dbReference type="RefSeq" id="WP_075715414.1">
    <property type="nucleotide sequence ID" value="NZ_MJMH01000180.1"/>
</dbReference>
<evidence type="ECO:0000313" key="1">
    <source>
        <dbReference type="EMBL" id="OLQ89906.1"/>
    </source>
</evidence>
<protein>
    <submittedName>
        <fullName evidence="1">Uncharacterized protein</fullName>
    </submittedName>
</protein>
<feature type="non-terminal residue" evidence="1">
    <location>
        <position position="109"/>
    </location>
</feature>
<dbReference type="Proteomes" id="UP000186039">
    <property type="component" value="Unassembled WGS sequence"/>
</dbReference>
<reference evidence="1 2" key="1">
    <citation type="submission" date="2016-09" db="EMBL/GenBank/DDBJ databases">
        <title>Genomic Taxonomy of the Vibrionaceae.</title>
        <authorList>
            <person name="Gonzalez-Castillo A."/>
            <person name="Gomez-Gil B."/>
            <person name="Enciso-Ibarra K."/>
        </authorList>
    </citation>
    <scope>NUCLEOTIDE SEQUENCE [LARGE SCALE GENOMIC DNA]</scope>
    <source>
        <strain evidence="1 2">CAIM 1902</strain>
    </source>
</reference>
<organism evidence="1 2">
    <name type="scientific">Vibrio panuliri</name>
    <dbReference type="NCBI Taxonomy" id="1381081"/>
    <lineage>
        <taxon>Bacteria</taxon>
        <taxon>Pseudomonadati</taxon>
        <taxon>Pseudomonadota</taxon>
        <taxon>Gammaproteobacteria</taxon>
        <taxon>Vibrionales</taxon>
        <taxon>Vibrionaceae</taxon>
        <taxon>Vibrio</taxon>
    </lineage>
</organism>
<name>A0ABX3FDG9_9VIBR</name>
<sequence>MNIPVLNKNEFYAIKISQPYGDFYSVVIQSDILLKLCHSREAEYRDGFISGAQRKQSESQKKDIAKFIESEQACFPNNIILSANYDEQDNLLEYDYQWKFEHIQGDLYK</sequence>
<evidence type="ECO:0000313" key="2">
    <source>
        <dbReference type="Proteomes" id="UP000186039"/>
    </source>
</evidence>
<dbReference type="EMBL" id="MJMH01000180">
    <property type="protein sequence ID" value="OLQ89906.1"/>
    <property type="molecule type" value="Genomic_DNA"/>
</dbReference>
<keyword evidence="2" id="KW-1185">Reference proteome</keyword>
<proteinExistence type="predicted"/>
<gene>
    <name evidence="1" type="ORF">BIY20_11155</name>
</gene>